<dbReference type="VEuPathDB" id="VectorBase:ACON2_029376"/>
<sequence length="408" mass="46466">MWQFIRLRILTVIICIGAAHGLLFVGPKYIRDNQNYTLTISNFYSNPSKMGLMVKLEGQTDNGLSVLNFTKLIDVRSNSIRMISFSIPDNLPTGDYKIIIDGQRGFSFHKEAKLVYLSKSISGLIQVDKPVFKPGDTVNFRVIVLDTDLKPPARVKSVYVTIRDPQRNVIRKWPTAKLYTGVFEGDLQIAPTPMLGVWNILVQLEGEELVSKTFEVKEYVLSMFDVQVMPSVIPLKKHQALTILTIEAYYHFGKPVQGVAKVELYLDDDKLDQQKEITVYGIGQVELRFADYFDVYEDQQDVRVKVSFIEQYTNRTVVKQSQITVYRYAYRVQLIKESPQFRPGFPFKCALQFTHHDGTPAKSITGKVEVTDVEFETTATSDNDGLIKLELQPSEGTEQLTVNVFQCC</sequence>
<dbReference type="PANTHER" id="PTHR11412:SF136">
    <property type="entry name" value="CD109 ANTIGEN"/>
    <property type="match status" value="1"/>
</dbReference>
<keyword evidence="1" id="KW-0732">Signal</keyword>
<dbReference type="Pfam" id="PF01835">
    <property type="entry name" value="MG2"/>
    <property type="match status" value="1"/>
</dbReference>
<dbReference type="Gene3D" id="2.60.40.10">
    <property type="entry name" value="Immunoglobulins"/>
    <property type="match status" value="1"/>
</dbReference>
<keyword evidence="3" id="KW-0882">Thioester bond</keyword>
<dbReference type="PANTHER" id="PTHR11412">
    <property type="entry name" value="MACROGLOBULIN / COMPLEMENT"/>
    <property type="match status" value="1"/>
</dbReference>
<evidence type="ECO:0000256" key="6">
    <source>
        <dbReference type="ARBA" id="ARBA00063781"/>
    </source>
</evidence>
<feature type="transmembrane region" description="Helical" evidence="8">
    <location>
        <begin position="7"/>
        <end position="26"/>
    </location>
</feature>
<keyword evidence="4" id="KW-0325">Glycoprotein</keyword>
<accession>A0A8W7P8X5</accession>
<dbReference type="InterPro" id="IPR002890">
    <property type="entry name" value="MG2"/>
</dbReference>
<comment type="function">
    <text evidence="5">Binds covalently through a thioester bond to the pathogen surface resulting in pathogen clearance.</text>
</comment>
<dbReference type="GO" id="GO:0002376">
    <property type="term" value="P:immune system process"/>
    <property type="evidence" value="ECO:0007669"/>
    <property type="project" value="UniProtKB-KW"/>
</dbReference>
<reference evidence="12" key="1">
    <citation type="submission" date="2022-08" db="UniProtKB">
        <authorList>
            <consortium name="EnsemblMetazoa"/>
        </authorList>
    </citation>
    <scope>IDENTIFICATION</scope>
</reference>
<protein>
    <recommendedName>
        <fullName evidence="7">TEP1-F</fullName>
    </recommendedName>
</protein>
<dbReference type="AlphaFoldDB" id="A0A8W7P8X5"/>
<dbReference type="InterPro" id="IPR050473">
    <property type="entry name" value="A2M/Complement_sys"/>
</dbReference>
<organism evidence="12">
    <name type="scientific">Anopheles coluzzii</name>
    <name type="common">African malaria mosquito</name>
    <dbReference type="NCBI Taxonomy" id="1518534"/>
    <lineage>
        <taxon>Eukaryota</taxon>
        <taxon>Metazoa</taxon>
        <taxon>Ecdysozoa</taxon>
        <taxon>Arthropoda</taxon>
        <taxon>Hexapoda</taxon>
        <taxon>Insecta</taxon>
        <taxon>Pterygota</taxon>
        <taxon>Neoptera</taxon>
        <taxon>Endopterygota</taxon>
        <taxon>Diptera</taxon>
        <taxon>Nematocera</taxon>
        <taxon>Culicoidea</taxon>
        <taxon>Culicidae</taxon>
        <taxon>Anophelinae</taxon>
        <taxon>Anopheles</taxon>
    </lineage>
</organism>
<keyword evidence="8" id="KW-0472">Membrane</keyword>
<evidence type="ECO:0000259" key="11">
    <source>
        <dbReference type="Pfam" id="PF17791"/>
    </source>
</evidence>
<feature type="domain" description="Macroglobulin" evidence="9">
    <location>
        <begin position="124"/>
        <end position="216"/>
    </location>
</feature>
<dbReference type="Proteomes" id="UP000075882">
    <property type="component" value="Unassembled WGS sequence"/>
</dbReference>
<comment type="subunit">
    <text evidence="6">Heterodimer of a TEP1-N chain and an TEP1-C chain non-covalently linked. Forms a complex composed of TEP1-N and TEP1-C heterodimer, LRIM1 and APL1C; the interaction stabilizes TEP1-N and TEP1-C heterodimer, prevents its binding to tissues while circulating in the hemolymph and protects the thioester bond from hydrolysis. Mature TEP1 and to a lesser extent full-length TEP1 interact with SPCLIP1; the interaction is induced by microbial infection.</text>
</comment>
<dbReference type="InterPro" id="IPR041555">
    <property type="entry name" value="MG3"/>
</dbReference>
<evidence type="ECO:0000256" key="5">
    <source>
        <dbReference type="ARBA" id="ARBA00057615"/>
    </source>
</evidence>
<evidence type="ECO:0000256" key="7">
    <source>
        <dbReference type="ARBA" id="ARBA00078071"/>
    </source>
</evidence>
<dbReference type="Gene3D" id="2.60.40.2950">
    <property type="match status" value="1"/>
</dbReference>
<dbReference type="Gene3D" id="2.60.40.1930">
    <property type="match status" value="1"/>
</dbReference>
<feature type="domain" description="Macroglobulin" evidence="11">
    <location>
        <begin position="218"/>
        <end position="290"/>
    </location>
</feature>
<dbReference type="EnsemblMetazoa" id="ACOM027626-RA">
    <property type="protein sequence ID" value="ACOM027626-PA.1"/>
    <property type="gene ID" value="ACOM027626"/>
</dbReference>
<evidence type="ECO:0000256" key="4">
    <source>
        <dbReference type="ARBA" id="ARBA00023180"/>
    </source>
</evidence>
<dbReference type="GO" id="GO:0004866">
    <property type="term" value="F:endopeptidase inhibitor activity"/>
    <property type="evidence" value="ECO:0007669"/>
    <property type="project" value="InterPro"/>
</dbReference>
<evidence type="ECO:0000256" key="2">
    <source>
        <dbReference type="ARBA" id="ARBA00022859"/>
    </source>
</evidence>
<dbReference type="Pfam" id="PF17789">
    <property type="entry name" value="MG4"/>
    <property type="match status" value="1"/>
</dbReference>
<dbReference type="InterPro" id="IPR013783">
    <property type="entry name" value="Ig-like_fold"/>
</dbReference>
<dbReference type="Gene3D" id="2.60.40.1940">
    <property type="match status" value="1"/>
</dbReference>
<evidence type="ECO:0000256" key="3">
    <source>
        <dbReference type="ARBA" id="ARBA00022966"/>
    </source>
</evidence>
<evidence type="ECO:0000313" key="12">
    <source>
        <dbReference type="EnsemblMetazoa" id="ACOM027626-PA.1"/>
    </source>
</evidence>
<keyword evidence="8" id="KW-1133">Transmembrane helix</keyword>
<feature type="domain" description="Macroglobulin" evidence="10">
    <location>
        <begin position="333"/>
        <end position="404"/>
    </location>
</feature>
<keyword evidence="8" id="KW-0812">Transmembrane</keyword>
<evidence type="ECO:0000256" key="1">
    <source>
        <dbReference type="ARBA" id="ARBA00022729"/>
    </source>
</evidence>
<evidence type="ECO:0000256" key="8">
    <source>
        <dbReference type="SAM" id="Phobius"/>
    </source>
</evidence>
<name>A0A8W7P8X5_ANOCL</name>
<evidence type="ECO:0000259" key="9">
    <source>
        <dbReference type="Pfam" id="PF01835"/>
    </source>
</evidence>
<proteinExistence type="predicted"/>
<keyword evidence="2" id="KW-0391">Immunity</keyword>
<evidence type="ECO:0000259" key="10">
    <source>
        <dbReference type="Pfam" id="PF17789"/>
    </source>
</evidence>
<dbReference type="InterPro" id="IPR040839">
    <property type="entry name" value="MG4"/>
</dbReference>
<dbReference type="Pfam" id="PF17791">
    <property type="entry name" value="MG3"/>
    <property type="match status" value="1"/>
</dbReference>
<dbReference type="FunFam" id="2.60.40.1930:FF:000001">
    <property type="entry name" value="CD109 isoform 3"/>
    <property type="match status" value="1"/>
</dbReference>
<dbReference type="GO" id="GO:0005615">
    <property type="term" value="C:extracellular space"/>
    <property type="evidence" value="ECO:0007669"/>
    <property type="project" value="UniProtKB-ARBA"/>
</dbReference>